<dbReference type="Proteomes" id="UP000430404">
    <property type="component" value="Unassembled WGS sequence"/>
</dbReference>
<accession>A0A653K9N1</accession>
<gene>
    <name evidence="1" type="ORF">ACI8B_320095</name>
</gene>
<organism evidence="1 2">
    <name type="scientific">Acinetobacter proteolyticus</name>
    <dbReference type="NCBI Taxonomy" id="1776741"/>
    <lineage>
        <taxon>Bacteria</taxon>
        <taxon>Pseudomonadati</taxon>
        <taxon>Pseudomonadota</taxon>
        <taxon>Gammaproteobacteria</taxon>
        <taxon>Moraxellales</taxon>
        <taxon>Moraxellaceae</taxon>
        <taxon>Acinetobacter</taxon>
    </lineage>
</organism>
<reference evidence="1 2" key="1">
    <citation type="submission" date="2019-10" db="EMBL/GenBank/DDBJ databases">
        <authorList>
            <person name="Karimi E."/>
        </authorList>
    </citation>
    <scope>NUCLEOTIDE SEQUENCE [LARGE SCALE GENOMIC DNA]</scope>
    <source>
        <strain evidence="1">Acinetobacter sp. 8BE</strain>
    </source>
</reference>
<dbReference type="AlphaFoldDB" id="A0A653K9N1"/>
<sequence length="49" mass="5787">MLRIISLAYSVREYNLSISKRNKFLLILLLKQSATPKIWLKFHLVNLLS</sequence>
<name>A0A653K9N1_9GAMM</name>
<protein>
    <submittedName>
        <fullName evidence="1">Uncharacterized protein</fullName>
    </submittedName>
</protein>
<proteinExistence type="predicted"/>
<evidence type="ECO:0000313" key="1">
    <source>
        <dbReference type="EMBL" id="VXA57175.1"/>
    </source>
</evidence>
<dbReference type="EMBL" id="CABWKZ010000026">
    <property type="protein sequence ID" value="VXA57175.1"/>
    <property type="molecule type" value="Genomic_DNA"/>
</dbReference>
<evidence type="ECO:0000313" key="2">
    <source>
        <dbReference type="Proteomes" id="UP000430404"/>
    </source>
</evidence>